<keyword evidence="4" id="KW-1185">Reference proteome</keyword>
<feature type="transmembrane region" description="Helical" evidence="2">
    <location>
        <begin position="21"/>
        <end position="43"/>
    </location>
</feature>
<organism evidence="3 4">
    <name type="scientific">Arthrobacter silviterrae</name>
    <dbReference type="NCBI Taxonomy" id="2026658"/>
    <lineage>
        <taxon>Bacteria</taxon>
        <taxon>Bacillati</taxon>
        <taxon>Actinomycetota</taxon>
        <taxon>Actinomycetes</taxon>
        <taxon>Micrococcales</taxon>
        <taxon>Micrococcaceae</taxon>
        <taxon>Arthrobacter</taxon>
    </lineage>
</organism>
<accession>A0ABX0DJP0</accession>
<evidence type="ECO:0000313" key="4">
    <source>
        <dbReference type="Proteomes" id="UP000479226"/>
    </source>
</evidence>
<evidence type="ECO:0000256" key="1">
    <source>
        <dbReference type="SAM" id="MobiDB-lite"/>
    </source>
</evidence>
<name>A0ABX0DJP0_9MICC</name>
<feature type="transmembrane region" description="Helical" evidence="2">
    <location>
        <begin position="122"/>
        <end position="144"/>
    </location>
</feature>
<protein>
    <submittedName>
        <fullName evidence="3">Uncharacterized protein</fullName>
    </submittedName>
</protein>
<gene>
    <name evidence="3" type="ORF">G6N77_13430</name>
</gene>
<feature type="compositionally biased region" description="Polar residues" evidence="1">
    <location>
        <begin position="148"/>
        <end position="157"/>
    </location>
</feature>
<feature type="transmembrane region" description="Helical" evidence="2">
    <location>
        <begin position="93"/>
        <end position="116"/>
    </location>
</feature>
<feature type="region of interest" description="Disordered" evidence="1">
    <location>
        <begin position="148"/>
        <end position="168"/>
    </location>
</feature>
<dbReference type="RefSeq" id="WP_165182675.1">
    <property type="nucleotide sequence ID" value="NZ_JAAKZI010000024.1"/>
</dbReference>
<comment type="caution">
    <text evidence="3">The sequence shown here is derived from an EMBL/GenBank/DDBJ whole genome shotgun (WGS) entry which is preliminary data.</text>
</comment>
<proteinExistence type="predicted"/>
<keyword evidence="2" id="KW-1133">Transmembrane helix</keyword>
<dbReference type="Proteomes" id="UP000479226">
    <property type="component" value="Unassembled WGS sequence"/>
</dbReference>
<evidence type="ECO:0000313" key="3">
    <source>
        <dbReference type="EMBL" id="NGN84452.1"/>
    </source>
</evidence>
<sequence>MPGPGRSQSRQVRFSMRYGAPALLVGWLISFVLFCLGMTAASLLATGGDTGLGWYFLPISLIYGFPFASILGLPLAILAAWPLRRLRRQWLHVCAFAMAAGLVFWLVVVAAAGGWAGSVYGAGIGLLTAACAAAGRAAVIPLVARRNQPNPAGQPSPSAGGYSDKLGA</sequence>
<dbReference type="EMBL" id="JAAKZI010000024">
    <property type="protein sequence ID" value="NGN84452.1"/>
    <property type="molecule type" value="Genomic_DNA"/>
</dbReference>
<feature type="transmembrane region" description="Helical" evidence="2">
    <location>
        <begin position="55"/>
        <end position="81"/>
    </location>
</feature>
<evidence type="ECO:0000256" key="2">
    <source>
        <dbReference type="SAM" id="Phobius"/>
    </source>
</evidence>
<reference evidence="3 4" key="1">
    <citation type="submission" date="2020-02" db="EMBL/GenBank/DDBJ databases">
        <title>Genome sequence of the type strain DSM 27180 of Arthrobacter silviterrae.</title>
        <authorList>
            <person name="Gao J."/>
            <person name="Sun J."/>
        </authorList>
    </citation>
    <scope>NUCLEOTIDE SEQUENCE [LARGE SCALE GENOMIC DNA]</scope>
    <source>
        <strain evidence="3 4">DSM 27180</strain>
    </source>
</reference>
<keyword evidence="2" id="KW-0812">Transmembrane</keyword>
<keyword evidence="2" id="KW-0472">Membrane</keyword>